<sequence>MYTITQNVHDCLAAFASCIPPSVLKPKPGSHVIDACAAPGLKTLHLAEIMKGKGKLTAIEMDSNRCDVLRDYASEGGGKIINVLNMDFLELNPDRFVDVEFILVDPSCSGSGIVRREDKLLGEAVCPKRLAKLSGFQVKILCHALSFPNVIRVVYSTCSIMSEENENVVRDVLQKPGIQEKFRLKDFGRKPGEESDWQWDSVNEDIRQCKKTTPARDLCNGFFIAVFQRRSKVGKDE</sequence>
<keyword evidence="2 5" id="KW-0808">Transferase</keyword>
<evidence type="ECO:0000256" key="5">
    <source>
        <dbReference type="PROSITE-ProRule" id="PRU01023"/>
    </source>
</evidence>
<dbReference type="InterPro" id="IPR049560">
    <property type="entry name" value="MeTrfase_RsmB-F_NOP2_cat"/>
</dbReference>
<dbReference type="GO" id="GO:0005730">
    <property type="term" value="C:nucleolus"/>
    <property type="evidence" value="ECO:0007669"/>
    <property type="project" value="TreeGrafter"/>
</dbReference>
<dbReference type="GO" id="GO:0003723">
    <property type="term" value="F:RNA binding"/>
    <property type="evidence" value="ECO:0007669"/>
    <property type="project" value="UniProtKB-UniRule"/>
</dbReference>
<dbReference type="GO" id="GO:0008173">
    <property type="term" value="F:RNA methyltransferase activity"/>
    <property type="evidence" value="ECO:0007669"/>
    <property type="project" value="InterPro"/>
</dbReference>
<feature type="binding site" evidence="5">
    <location>
        <position position="87"/>
    </location>
    <ligand>
        <name>S-adenosyl-L-methionine</name>
        <dbReference type="ChEBI" id="CHEBI:59789"/>
    </ligand>
</feature>
<feature type="binding site" evidence="5">
    <location>
        <position position="105"/>
    </location>
    <ligand>
        <name>S-adenosyl-L-methionine</name>
        <dbReference type="ChEBI" id="CHEBI:59789"/>
    </ligand>
</feature>
<dbReference type="InterPro" id="IPR029063">
    <property type="entry name" value="SAM-dependent_MTases_sf"/>
</dbReference>
<keyword evidence="1 5" id="KW-0489">Methyltransferase</keyword>
<dbReference type="EMBL" id="CAJPEX010000364">
    <property type="protein sequence ID" value="CAG0915298.1"/>
    <property type="molecule type" value="Genomic_DNA"/>
</dbReference>
<evidence type="ECO:0000256" key="1">
    <source>
        <dbReference type="ARBA" id="ARBA00022603"/>
    </source>
</evidence>
<dbReference type="Proteomes" id="UP000678499">
    <property type="component" value="Unassembled WGS sequence"/>
</dbReference>
<dbReference type="SUPFAM" id="SSF53335">
    <property type="entry name" value="S-adenosyl-L-methionine-dependent methyltransferases"/>
    <property type="match status" value="1"/>
</dbReference>
<proteinExistence type="inferred from homology"/>
<feature type="domain" description="SAM-dependent MTase RsmB/NOP-type" evidence="6">
    <location>
        <begin position="1"/>
        <end position="230"/>
    </location>
</feature>
<name>A0A7R9BH00_9CRUS</name>
<dbReference type="PRINTS" id="PR02008">
    <property type="entry name" value="RCMTFAMILY"/>
</dbReference>
<feature type="binding site" evidence="5">
    <location>
        <position position="60"/>
    </location>
    <ligand>
        <name>S-adenosyl-L-methionine</name>
        <dbReference type="ChEBI" id="CHEBI:59789"/>
    </ligand>
</feature>
<dbReference type="EMBL" id="OA882401">
    <property type="protein sequence ID" value="CAD7275146.1"/>
    <property type="molecule type" value="Genomic_DNA"/>
</dbReference>
<dbReference type="PANTHER" id="PTHR22807">
    <property type="entry name" value="NOP2 YEAST -RELATED NOL1/NOP2/FMU SUN DOMAIN-CONTAINING"/>
    <property type="match status" value="1"/>
</dbReference>
<dbReference type="OrthoDB" id="435282at2759"/>
<dbReference type="PANTHER" id="PTHR22807:SF4">
    <property type="entry name" value="28S RRNA (CYTOSINE-C(5))-METHYLTRANSFERASE"/>
    <property type="match status" value="1"/>
</dbReference>
<reference evidence="7" key="1">
    <citation type="submission" date="2020-11" db="EMBL/GenBank/DDBJ databases">
        <authorList>
            <person name="Tran Van P."/>
        </authorList>
    </citation>
    <scope>NUCLEOTIDE SEQUENCE</scope>
</reference>
<dbReference type="AlphaFoldDB" id="A0A7R9BH00"/>
<dbReference type="PROSITE" id="PS51686">
    <property type="entry name" value="SAM_MT_RSMB_NOP"/>
    <property type="match status" value="1"/>
</dbReference>
<accession>A0A7R9BH00</accession>
<dbReference type="Gene3D" id="3.40.50.150">
    <property type="entry name" value="Vaccinia Virus protein VP39"/>
    <property type="match status" value="1"/>
</dbReference>
<gene>
    <name evidence="7" type="ORF">NMOB1V02_LOCUS2949</name>
</gene>
<comment type="caution">
    <text evidence="5">Lacks conserved residue(s) required for the propagation of feature annotation.</text>
</comment>
<keyword evidence="3 5" id="KW-0949">S-adenosyl-L-methionine</keyword>
<organism evidence="7">
    <name type="scientific">Notodromas monacha</name>
    <dbReference type="NCBI Taxonomy" id="399045"/>
    <lineage>
        <taxon>Eukaryota</taxon>
        <taxon>Metazoa</taxon>
        <taxon>Ecdysozoa</taxon>
        <taxon>Arthropoda</taxon>
        <taxon>Crustacea</taxon>
        <taxon>Oligostraca</taxon>
        <taxon>Ostracoda</taxon>
        <taxon>Podocopa</taxon>
        <taxon>Podocopida</taxon>
        <taxon>Cypridocopina</taxon>
        <taxon>Cypridoidea</taxon>
        <taxon>Cyprididae</taxon>
        <taxon>Notodromas</taxon>
    </lineage>
</organism>
<dbReference type="Pfam" id="PF01189">
    <property type="entry name" value="Methyltr_RsmB-F"/>
    <property type="match status" value="1"/>
</dbReference>
<dbReference type="InterPro" id="IPR023267">
    <property type="entry name" value="RCMT"/>
</dbReference>
<evidence type="ECO:0000313" key="7">
    <source>
        <dbReference type="EMBL" id="CAD7275146.1"/>
    </source>
</evidence>
<evidence type="ECO:0000256" key="4">
    <source>
        <dbReference type="ARBA" id="ARBA00022884"/>
    </source>
</evidence>
<protein>
    <recommendedName>
        <fullName evidence="6">SAM-dependent MTase RsmB/NOP-type domain-containing protein</fullName>
    </recommendedName>
</protein>
<dbReference type="InterPro" id="IPR001678">
    <property type="entry name" value="MeTrfase_RsmB-F_NOP2_dom"/>
</dbReference>
<evidence type="ECO:0000256" key="3">
    <source>
        <dbReference type="ARBA" id="ARBA00022691"/>
    </source>
</evidence>
<evidence type="ECO:0000256" key="2">
    <source>
        <dbReference type="ARBA" id="ARBA00022679"/>
    </source>
</evidence>
<comment type="similarity">
    <text evidence="5">Belongs to the class I-like SAM-binding methyltransferase superfamily. RsmB/NOP family.</text>
</comment>
<evidence type="ECO:0000259" key="6">
    <source>
        <dbReference type="PROSITE" id="PS51686"/>
    </source>
</evidence>
<keyword evidence="4 5" id="KW-0694">RNA-binding</keyword>
<dbReference type="CDD" id="cd02440">
    <property type="entry name" value="AdoMet_MTases"/>
    <property type="match status" value="1"/>
</dbReference>
<dbReference type="GO" id="GO:0070475">
    <property type="term" value="P:rRNA base methylation"/>
    <property type="evidence" value="ECO:0007669"/>
    <property type="project" value="TreeGrafter"/>
</dbReference>
<evidence type="ECO:0000313" key="8">
    <source>
        <dbReference type="Proteomes" id="UP000678499"/>
    </source>
</evidence>
<keyword evidence="8" id="KW-1185">Reference proteome</keyword>
<feature type="active site" description="Nucleophile" evidence="5">
    <location>
        <position position="158"/>
    </location>
</feature>